<protein>
    <recommendedName>
        <fullName evidence="3">Transposase</fullName>
    </recommendedName>
</protein>
<proteinExistence type="predicted"/>
<dbReference type="PANTHER" id="PTHR31973:SF195">
    <property type="entry name" value="MUDR FAMILY TRANSPOSASE"/>
    <property type="match status" value="1"/>
</dbReference>
<accession>A0AAW2TJC7</accession>
<dbReference type="EMBL" id="JACGWJ010000008">
    <property type="protein sequence ID" value="KAL0404268.1"/>
    <property type="molecule type" value="Genomic_DNA"/>
</dbReference>
<name>A0AAW2TJC7_SESRA</name>
<feature type="region of interest" description="Disordered" evidence="1">
    <location>
        <begin position="1"/>
        <end position="24"/>
    </location>
</feature>
<organism evidence="2">
    <name type="scientific">Sesamum radiatum</name>
    <name type="common">Black benniseed</name>
    <dbReference type="NCBI Taxonomy" id="300843"/>
    <lineage>
        <taxon>Eukaryota</taxon>
        <taxon>Viridiplantae</taxon>
        <taxon>Streptophyta</taxon>
        <taxon>Embryophyta</taxon>
        <taxon>Tracheophyta</taxon>
        <taxon>Spermatophyta</taxon>
        <taxon>Magnoliopsida</taxon>
        <taxon>eudicotyledons</taxon>
        <taxon>Gunneridae</taxon>
        <taxon>Pentapetalae</taxon>
        <taxon>asterids</taxon>
        <taxon>lamiids</taxon>
        <taxon>Lamiales</taxon>
        <taxon>Pedaliaceae</taxon>
        <taxon>Sesamum</taxon>
    </lineage>
</organism>
<dbReference type="AlphaFoldDB" id="A0AAW2TJC7"/>
<evidence type="ECO:0008006" key="3">
    <source>
        <dbReference type="Google" id="ProtNLM"/>
    </source>
</evidence>
<evidence type="ECO:0000313" key="2">
    <source>
        <dbReference type="EMBL" id="KAL0404268.1"/>
    </source>
</evidence>
<evidence type="ECO:0000256" key="1">
    <source>
        <dbReference type="SAM" id="MobiDB-lite"/>
    </source>
</evidence>
<dbReference type="PANTHER" id="PTHR31973">
    <property type="entry name" value="POLYPROTEIN, PUTATIVE-RELATED"/>
    <property type="match status" value="1"/>
</dbReference>
<gene>
    <name evidence="2" type="ORF">Sradi_2067600</name>
</gene>
<reference evidence="2" key="2">
    <citation type="journal article" date="2024" name="Plant">
        <title>Genomic evolution and insights into agronomic trait innovations of Sesamum species.</title>
        <authorList>
            <person name="Miao H."/>
            <person name="Wang L."/>
            <person name="Qu L."/>
            <person name="Liu H."/>
            <person name="Sun Y."/>
            <person name="Le M."/>
            <person name="Wang Q."/>
            <person name="Wei S."/>
            <person name="Zheng Y."/>
            <person name="Lin W."/>
            <person name="Duan Y."/>
            <person name="Cao H."/>
            <person name="Xiong S."/>
            <person name="Wang X."/>
            <person name="Wei L."/>
            <person name="Li C."/>
            <person name="Ma Q."/>
            <person name="Ju M."/>
            <person name="Zhao R."/>
            <person name="Li G."/>
            <person name="Mu C."/>
            <person name="Tian Q."/>
            <person name="Mei H."/>
            <person name="Zhang T."/>
            <person name="Gao T."/>
            <person name="Zhang H."/>
        </authorList>
    </citation>
    <scope>NUCLEOTIDE SEQUENCE</scope>
    <source>
        <strain evidence="2">G02</strain>
    </source>
</reference>
<comment type="caution">
    <text evidence="2">The sequence shown here is derived from an EMBL/GenBank/DDBJ whole genome shotgun (WGS) entry which is preliminary data.</text>
</comment>
<feature type="compositionally biased region" description="Polar residues" evidence="1">
    <location>
        <begin position="8"/>
        <end position="24"/>
    </location>
</feature>
<feature type="region of interest" description="Disordered" evidence="1">
    <location>
        <begin position="129"/>
        <end position="149"/>
    </location>
</feature>
<reference evidence="2" key="1">
    <citation type="submission" date="2020-06" db="EMBL/GenBank/DDBJ databases">
        <authorList>
            <person name="Li T."/>
            <person name="Hu X."/>
            <person name="Zhang T."/>
            <person name="Song X."/>
            <person name="Zhang H."/>
            <person name="Dai N."/>
            <person name="Sheng W."/>
            <person name="Hou X."/>
            <person name="Wei L."/>
        </authorList>
    </citation>
    <scope>NUCLEOTIDE SEQUENCE</scope>
    <source>
        <strain evidence="2">G02</strain>
        <tissue evidence="2">Leaf</tissue>
    </source>
</reference>
<sequence length="590" mass="67192">MSQHSDDANQQMSQQWGDDNPQMSQQWGEYMSLLANPGFHSTSNTDFLGGTSNPNFCAGTSNPNLCTGTSHYDADYYTPDMVAVSRGLENIEINYTEPTHPHTHVSENFMPHEDENADHIADTFANCSDEGSEPDEVEFPIPPENGPNDVDINVIAEEFARGMSSSSEQIMSNRTTQQTYYRSIPFFDQTFPEIPADSVDVPTLKYAKFYNTNEGRLDVGMLFKNKEALIEAVKDHSARHARREYYVTESSKTKWKVLCKHSTPGQVKCNPTFAIKHVIQAVKDHTGYDIPYQKAWYSLKMAREIVYGTWESSVQKLPKYMGAVQKYNPGTVVEWKHKALHPTGAYVIGYVFWAFKPCIEGFKFCRNIISVDGTHLYTRYKHKMLIAATMDGNQQDLCWRAGSEYQIRKFNRIMEEIKGHKLEAFTFLDRINKEKWTASHDGGWRCGILTTNMSECINGVLKGARRLPVTAIVEITLQRTAHYFRERALRSAVMLSNGQLWTDFAKKKFTDWEKNLLLIQSRNTITCNNPPRSLQNANKDLDSTPMLSNLLTGNVHAANGINLVSLALTLKKYALHTILMLHQWLKIIMM</sequence>